<dbReference type="CDD" id="cd23799">
    <property type="entry name" value="UBCc_UBE2J"/>
    <property type="match status" value="1"/>
</dbReference>
<dbReference type="PANTHER" id="PTHR24067">
    <property type="entry name" value="UBIQUITIN-CONJUGATING ENZYME E2"/>
    <property type="match status" value="1"/>
</dbReference>
<dbReference type="Proteomes" id="UP000253551">
    <property type="component" value="Unassembled WGS sequence"/>
</dbReference>
<keyword evidence="5" id="KW-0547">Nucleotide-binding</keyword>
<dbReference type="GO" id="GO:0005524">
    <property type="term" value="F:ATP binding"/>
    <property type="evidence" value="ECO:0007669"/>
    <property type="project" value="UniProtKB-KW"/>
</dbReference>
<keyword evidence="6" id="KW-0833">Ubl conjugation pathway</keyword>
<evidence type="ECO:0000256" key="6">
    <source>
        <dbReference type="ARBA" id="ARBA00022786"/>
    </source>
</evidence>
<evidence type="ECO:0000313" key="16">
    <source>
        <dbReference type="EMBL" id="RCH88994.1"/>
    </source>
</evidence>
<feature type="compositionally biased region" description="Low complexity" evidence="13">
    <location>
        <begin position="178"/>
        <end position="194"/>
    </location>
</feature>
<evidence type="ECO:0000256" key="4">
    <source>
        <dbReference type="ARBA" id="ARBA00022692"/>
    </source>
</evidence>
<dbReference type="SUPFAM" id="SSF54495">
    <property type="entry name" value="UBC-like"/>
    <property type="match status" value="1"/>
</dbReference>
<evidence type="ECO:0000259" key="15">
    <source>
        <dbReference type="PROSITE" id="PS50127"/>
    </source>
</evidence>
<gene>
    <name evidence="16" type="primary">UBC6_2</name>
    <name evidence="16" type="ORF">CU098_007971</name>
</gene>
<feature type="domain" description="UBC core" evidence="15">
    <location>
        <begin position="5"/>
        <end position="162"/>
    </location>
</feature>
<evidence type="ECO:0000256" key="12">
    <source>
        <dbReference type="ARBA" id="ARBA00042181"/>
    </source>
</evidence>
<keyword evidence="7" id="KW-0256">Endoplasmic reticulum</keyword>
<protein>
    <recommendedName>
        <fullName evidence="11">Ubiquitin-conjugating enzyme E2 6</fullName>
        <ecNumber evidence="2">2.3.2.23</ecNumber>
    </recommendedName>
    <alternativeName>
        <fullName evidence="12">E2 ubiquitin-conjugating enzyme 6</fullName>
    </alternativeName>
</protein>
<dbReference type="InterPro" id="IPR050113">
    <property type="entry name" value="Ub_conjugating_enzyme"/>
</dbReference>
<dbReference type="PROSITE" id="PS50127">
    <property type="entry name" value="UBC_2"/>
    <property type="match status" value="1"/>
</dbReference>
<evidence type="ECO:0000256" key="11">
    <source>
        <dbReference type="ARBA" id="ARBA00039885"/>
    </source>
</evidence>
<evidence type="ECO:0000256" key="14">
    <source>
        <dbReference type="SAM" id="Phobius"/>
    </source>
</evidence>
<keyword evidence="3" id="KW-0808">Transferase</keyword>
<dbReference type="AlphaFoldDB" id="A0A367JGD2"/>
<dbReference type="STRING" id="4846.A0A367JGD2"/>
<proteinExistence type="predicted"/>
<evidence type="ECO:0000256" key="7">
    <source>
        <dbReference type="ARBA" id="ARBA00022824"/>
    </source>
</evidence>
<dbReference type="Gene3D" id="3.10.110.10">
    <property type="entry name" value="Ubiquitin Conjugating Enzyme"/>
    <property type="match status" value="1"/>
</dbReference>
<accession>A0A367JGD2</accession>
<dbReference type="InterPro" id="IPR000608">
    <property type="entry name" value="UBC"/>
</dbReference>
<evidence type="ECO:0000256" key="10">
    <source>
        <dbReference type="ARBA" id="ARBA00023136"/>
    </source>
</evidence>
<name>A0A367JGD2_RHIST</name>
<keyword evidence="9 14" id="KW-1133">Transmembrane helix</keyword>
<evidence type="ECO:0000256" key="5">
    <source>
        <dbReference type="ARBA" id="ARBA00022741"/>
    </source>
</evidence>
<keyword evidence="8" id="KW-0067">ATP-binding</keyword>
<evidence type="ECO:0000256" key="9">
    <source>
        <dbReference type="ARBA" id="ARBA00022989"/>
    </source>
</evidence>
<dbReference type="EC" id="2.3.2.23" evidence="2"/>
<comment type="subcellular location">
    <subcellularLocation>
        <location evidence="1">Endoplasmic reticulum membrane</location>
    </subcellularLocation>
</comment>
<evidence type="ECO:0000256" key="1">
    <source>
        <dbReference type="ARBA" id="ARBA00004586"/>
    </source>
</evidence>
<sequence>MATKSAYKRLTKEYMAIQKNPPPFITAKPIETNILEWHYVIQGPPDSPYAGGEYYGRLNFPAEYPYKPPSIRMITPSGRFQPDTRLCLTMSDFHPSLWNPTWSVSTILNGLLSFMVGDESTTGSIKTSTNEKKIYAVRSHTWNLGHQKFKEVFPELCKVEMITLPNDHPGLSKRTKETTQSNEQTQPQTQQQQQGVAHTAVSQGRRWIFVLVVFIYLIISKLIARSSAN</sequence>
<dbReference type="InterPro" id="IPR016135">
    <property type="entry name" value="UBQ-conjugating_enzyme/RWD"/>
</dbReference>
<dbReference type="EMBL" id="PJQM01003418">
    <property type="protein sequence ID" value="RCH88994.1"/>
    <property type="molecule type" value="Genomic_DNA"/>
</dbReference>
<dbReference type="GO" id="GO:0005789">
    <property type="term" value="C:endoplasmic reticulum membrane"/>
    <property type="evidence" value="ECO:0007669"/>
    <property type="project" value="UniProtKB-SubCell"/>
</dbReference>
<organism evidence="16 17">
    <name type="scientific">Rhizopus stolonifer</name>
    <name type="common">Rhizopus nigricans</name>
    <dbReference type="NCBI Taxonomy" id="4846"/>
    <lineage>
        <taxon>Eukaryota</taxon>
        <taxon>Fungi</taxon>
        <taxon>Fungi incertae sedis</taxon>
        <taxon>Mucoromycota</taxon>
        <taxon>Mucoromycotina</taxon>
        <taxon>Mucoromycetes</taxon>
        <taxon>Mucorales</taxon>
        <taxon>Mucorineae</taxon>
        <taxon>Rhizopodaceae</taxon>
        <taxon>Rhizopus</taxon>
    </lineage>
</organism>
<comment type="caution">
    <text evidence="16">The sequence shown here is derived from an EMBL/GenBank/DDBJ whole genome shotgun (WGS) entry which is preliminary data.</text>
</comment>
<dbReference type="FunFam" id="3.10.110.10:FF:000023">
    <property type="entry name" value="Ubiquitin-conjugating enzyme E2 J2"/>
    <property type="match status" value="1"/>
</dbReference>
<keyword evidence="17" id="KW-1185">Reference proteome</keyword>
<keyword evidence="4 14" id="KW-0812">Transmembrane</keyword>
<evidence type="ECO:0000313" key="17">
    <source>
        <dbReference type="Proteomes" id="UP000253551"/>
    </source>
</evidence>
<evidence type="ECO:0000256" key="3">
    <source>
        <dbReference type="ARBA" id="ARBA00022679"/>
    </source>
</evidence>
<evidence type="ECO:0000256" key="13">
    <source>
        <dbReference type="SAM" id="MobiDB-lite"/>
    </source>
</evidence>
<dbReference type="Pfam" id="PF00179">
    <property type="entry name" value="UQ_con"/>
    <property type="match status" value="1"/>
</dbReference>
<feature type="region of interest" description="Disordered" evidence="13">
    <location>
        <begin position="167"/>
        <end position="197"/>
    </location>
</feature>
<dbReference type="SMART" id="SM00212">
    <property type="entry name" value="UBCc"/>
    <property type="match status" value="1"/>
</dbReference>
<reference evidence="16 17" key="1">
    <citation type="journal article" date="2018" name="G3 (Bethesda)">
        <title>Phylogenetic and Phylogenomic Definition of Rhizopus Species.</title>
        <authorList>
            <person name="Gryganskyi A.P."/>
            <person name="Golan J."/>
            <person name="Dolatabadi S."/>
            <person name="Mondo S."/>
            <person name="Robb S."/>
            <person name="Idnurm A."/>
            <person name="Muszewska A."/>
            <person name="Steczkiewicz K."/>
            <person name="Masonjones S."/>
            <person name="Liao H.L."/>
            <person name="Gajdeczka M.T."/>
            <person name="Anike F."/>
            <person name="Vuek A."/>
            <person name="Anishchenko I.M."/>
            <person name="Voigt K."/>
            <person name="de Hoog G.S."/>
            <person name="Smith M.E."/>
            <person name="Heitman J."/>
            <person name="Vilgalys R."/>
            <person name="Stajich J.E."/>
        </authorList>
    </citation>
    <scope>NUCLEOTIDE SEQUENCE [LARGE SCALE GENOMIC DNA]</scope>
    <source>
        <strain evidence="16 17">LSU 92-RS-03</strain>
    </source>
</reference>
<keyword evidence="10 14" id="KW-0472">Membrane</keyword>
<dbReference type="OrthoDB" id="1158011at2759"/>
<feature type="transmembrane region" description="Helical" evidence="14">
    <location>
        <begin position="207"/>
        <end position="224"/>
    </location>
</feature>
<evidence type="ECO:0000256" key="8">
    <source>
        <dbReference type="ARBA" id="ARBA00022840"/>
    </source>
</evidence>
<evidence type="ECO:0000256" key="2">
    <source>
        <dbReference type="ARBA" id="ARBA00012486"/>
    </source>
</evidence>
<dbReference type="GO" id="GO:0061631">
    <property type="term" value="F:ubiquitin conjugating enzyme activity"/>
    <property type="evidence" value="ECO:0007669"/>
    <property type="project" value="UniProtKB-EC"/>
</dbReference>